<dbReference type="GO" id="GO:0004674">
    <property type="term" value="F:protein serine/threonine kinase activity"/>
    <property type="evidence" value="ECO:0007669"/>
    <property type="project" value="UniProtKB-KW"/>
</dbReference>
<name>A0A918HL16_9ACTN</name>
<dbReference type="PROSITE" id="PS00108">
    <property type="entry name" value="PROTEIN_KINASE_ST"/>
    <property type="match status" value="1"/>
</dbReference>
<dbReference type="InterPro" id="IPR017441">
    <property type="entry name" value="Protein_kinase_ATP_BS"/>
</dbReference>
<accession>A0A918HL16</accession>
<evidence type="ECO:0000256" key="6">
    <source>
        <dbReference type="ARBA" id="ARBA00022840"/>
    </source>
</evidence>
<evidence type="ECO:0000313" key="9">
    <source>
        <dbReference type="EMBL" id="GGT70090.1"/>
    </source>
</evidence>
<evidence type="ECO:0000256" key="4">
    <source>
        <dbReference type="ARBA" id="ARBA00022741"/>
    </source>
</evidence>
<evidence type="ECO:0000256" key="2">
    <source>
        <dbReference type="ARBA" id="ARBA00022527"/>
    </source>
</evidence>
<gene>
    <name evidence="9" type="ORF">GCM10010226_54880</name>
</gene>
<keyword evidence="10" id="KW-1185">Reference proteome</keyword>
<organism evidence="9 10">
    <name type="scientific">Streptomyces phaeofaciens</name>
    <dbReference type="NCBI Taxonomy" id="68254"/>
    <lineage>
        <taxon>Bacteria</taxon>
        <taxon>Bacillati</taxon>
        <taxon>Actinomycetota</taxon>
        <taxon>Actinomycetes</taxon>
        <taxon>Kitasatosporales</taxon>
        <taxon>Streptomycetaceae</taxon>
        <taxon>Streptomyces</taxon>
    </lineage>
</organism>
<dbReference type="CDD" id="cd14014">
    <property type="entry name" value="STKc_PknB_like"/>
    <property type="match status" value="1"/>
</dbReference>
<dbReference type="InterPro" id="IPR008271">
    <property type="entry name" value="Ser/Thr_kinase_AS"/>
</dbReference>
<keyword evidence="5" id="KW-0418">Kinase</keyword>
<keyword evidence="4 7" id="KW-0547">Nucleotide-binding</keyword>
<dbReference type="Gene3D" id="1.10.510.10">
    <property type="entry name" value="Transferase(Phosphotransferase) domain 1"/>
    <property type="match status" value="1"/>
</dbReference>
<dbReference type="GO" id="GO:0005524">
    <property type="term" value="F:ATP binding"/>
    <property type="evidence" value="ECO:0007669"/>
    <property type="project" value="UniProtKB-UniRule"/>
</dbReference>
<reference evidence="9" key="2">
    <citation type="submission" date="2020-09" db="EMBL/GenBank/DDBJ databases">
        <authorList>
            <person name="Sun Q."/>
            <person name="Ohkuma M."/>
        </authorList>
    </citation>
    <scope>NUCLEOTIDE SEQUENCE</scope>
    <source>
        <strain evidence="9">JCM 4125</strain>
    </source>
</reference>
<dbReference type="Gene3D" id="3.30.200.20">
    <property type="entry name" value="Phosphorylase Kinase, domain 1"/>
    <property type="match status" value="1"/>
</dbReference>
<dbReference type="InterPro" id="IPR011009">
    <property type="entry name" value="Kinase-like_dom_sf"/>
</dbReference>
<feature type="binding site" evidence="7">
    <location>
        <position position="41"/>
    </location>
    <ligand>
        <name>ATP</name>
        <dbReference type="ChEBI" id="CHEBI:30616"/>
    </ligand>
</feature>
<dbReference type="PROSITE" id="PS00107">
    <property type="entry name" value="PROTEIN_KINASE_ATP"/>
    <property type="match status" value="1"/>
</dbReference>
<dbReference type="SUPFAM" id="SSF56112">
    <property type="entry name" value="Protein kinase-like (PK-like)"/>
    <property type="match status" value="1"/>
</dbReference>
<keyword evidence="2" id="KW-0723">Serine/threonine-protein kinase</keyword>
<dbReference type="SMART" id="SM00220">
    <property type="entry name" value="S_TKc"/>
    <property type="match status" value="1"/>
</dbReference>
<evidence type="ECO:0000256" key="3">
    <source>
        <dbReference type="ARBA" id="ARBA00022679"/>
    </source>
</evidence>
<reference evidence="9" key="1">
    <citation type="journal article" date="2014" name="Int. J. Syst. Evol. Microbiol.">
        <title>Complete genome sequence of Corynebacterium casei LMG S-19264T (=DSM 44701T), isolated from a smear-ripened cheese.</title>
        <authorList>
            <consortium name="US DOE Joint Genome Institute (JGI-PGF)"/>
            <person name="Walter F."/>
            <person name="Albersmeier A."/>
            <person name="Kalinowski J."/>
            <person name="Ruckert C."/>
        </authorList>
    </citation>
    <scope>NUCLEOTIDE SEQUENCE</scope>
    <source>
        <strain evidence="9">JCM 4125</strain>
    </source>
</reference>
<comment type="caution">
    <text evidence="9">The sequence shown here is derived from an EMBL/GenBank/DDBJ whole genome shotgun (WGS) entry which is preliminary data.</text>
</comment>
<dbReference type="EC" id="2.7.11.1" evidence="1"/>
<dbReference type="EMBL" id="BMSA01000018">
    <property type="protein sequence ID" value="GGT70090.1"/>
    <property type="molecule type" value="Genomic_DNA"/>
</dbReference>
<dbReference type="PANTHER" id="PTHR43289:SF6">
    <property type="entry name" value="SERINE_THREONINE-PROTEIN KINASE NEKL-3"/>
    <property type="match status" value="1"/>
</dbReference>
<dbReference type="Proteomes" id="UP000646776">
    <property type="component" value="Unassembled WGS sequence"/>
</dbReference>
<keyword evidence="3" id="KW-0808">Transferase</keyword>
<dbReference type="PROSITE" id="PS50011">
    <property type="entry name" value="PROTEIN_KINASE_DOM"/>
    <property type="match status" value="1"/>
</dbReference>
<proteinExistence type="predicted"/>
<evidence type="ECO:0000256" key="7">
    <source>
        <dbReference type="PROSITE-ProRule" id="PRU10141"/>
    </source>
</evidence>
<evidence type="ECO:0000256" key="1">
    <source>
        <dbReference type="ARBA" id="ARBA00012513"/>
    </source>
</evidence>
<dbReference type="RefSeq" id="WP_189714074.1">
    <property type="nucleotide sequence ID" value="NZ_BMSA01000018.1"/>
</dbReference>
<sequence>MEWTDTTLAGRYRLEALLGRGSTGQVWRAVDLELHRPVAVKLLHVELLGGSKQDRHSLGRFEREGRATARLTHRNIAAVYDVGRHLDMPYLVFELLRGHDLRTVLTRDFPDGMPLERVLEYGAQIAEALAVAHAVGIVHRDIKPANLMLMPDETVKVCDFGIARLQSSSEPQLTHTGMVIGTPAYMPPEQFEGGPVDPAADMYALGATLFHLMTGRLPFTARDFLELRLTHSTVPAPRVGSLRADTSFALEALIDALLAKKPHLRPVAADTAARLREPVAAVPRPGGDRFTNLEAALEAADRIEAGGSRARTLAVIAGTLTERDPSRARTVLATAEEALTGDRYFDSGAAGAIARIWARYDPRHAAGLLNEAERRLRERANAHRRVEGESHDLASPTAWELQDLAQAWATTNPDTAVELVRGISHADHRAHTACAIALKVAKTQPDTAERLAGLLAGSRHVDLARIAVVLAATDLDAAQRVADRIDPPYGPPFTEMAEALARRNPSAAERFAAAVSDPQERARALTAVACHIATHDAVDAERIVAIIDSDQRARARDAVALAVLTADPHAAARLLSSADFERYDTPVQLRICRVLATVATDLVERIARRMSGSFDRAEALLTIGTIVARDDPVRGAGLVEDAVRQASACARSISSAGGLARFAAALASYDRRQAAVLFKEAERLARARKVRDAFVDRGTALLEVAEELTAFDAGAAERLVRKAGKKAEGWRVERVVVAVAKVDPVAAVRIARTQRPSYRCAAALVNAVRAIAAVDPAAARHLAEQIDEHRHQEQAWTAIAQHLAVVDPGAAVRFVTDLAEQLDAAEPDGWGRRRMPVELVEVVARKDPAAAQRLIGTLEHHNQDQAWSAIATAWAGAGSRDASDGY</sequence>
<feature type="domain" description="Protein kinase" evidence="8">
    <location>
        <begin position="12"/>
        <end position="280"/>
    </location>
</feature>
<dbReference type="InterPro" id="IPR000719">
    <property type="entry name" value="Prot_kinase_dom"/>
</dbReference>
<keyword evidence="6 7" id="KW-0067">ATP-binding</keyword>
<evidence type="ECO:0000259" key="8">
    <source>
        <dbReference type="PROSITE" id="PS50011"/>
    </source>
</evidence>
<evidence type="ECO:0000313" key="10">
    <source>
        <dbReference type="Proteomes" id="UP000646776"/>
    </source>
</evidence>
<dbReference type="PANTHER" id="PTHR43289">
    <property type="entry name" value="MITOGEN-ACTIVATED PROTEIN KINASE KINASE KINASE 20-RELATED"/>
    <property type="match status" value="1"/>
</dbReference>
<dbReference type="AlphaFoldDB" id="A0A918HL16"/>
<evidence type="ECO:0000256" key="5">
    <source>
        <dbReference type="ARBA" id="ARBA00022777"/>
    </source>
</evidence>
<dbReference type="Pfam" id="PF00069">
    <property type="entry name" value="Pkinase"/>
    <property type="match status" value="1"/>
</dbReference>
<protein>
    <recommendedName>
        <fullName evidence="1">non-specific serine/threonine protein kinase</fullName>
        <ecNumber evidence="1">2.7.11.1</ecNumber>
    </recommendedName>
</protein>